<evidence type="ECO:0000256" key="2">
    <source>
        <dbReference type="ARBA" id="ARBA00023125"/>
    </source>
</evidence>
<feature type="domain" description="OmpR/PhoB-type" evidence="4">
    <location>
        <begin position="1"/>
        <end position="101"/>
    </location>
</feature>
<dbReference type="InterPro" id="IPR036388">
    <property type="entry name" value="WH-like_DNA-bd_sf"/>
</dbReference>
<dbReference type="Gene3D" id="1.25.40.10">
    <property type="entry name" value="Tetratricopeptide repeat domain"/>
    <property type="match status" value="3"/>
</dbReference>
<keyword evidence="5" id="KW-0547">Nucleotide-binding</keyword>
<dbReference type="SUPFAM" id="SSF52540">
    <property type="entry name" value="P-loop containing nucleoside triphosphate hydrolases"/>
    <property type="match status" value="1"/>
</dbReference>
<dbReference type="InterPro" id="IPR005158">
    <property type="entry name" value="BTAD"/>
</dbReference>
<name>A0ABV7YLI3_9ACTN</name>
<organism evidence="5 6">
    <name type="scientific">Tenggerimyces flavus</name>
    <dbReference type="NCBI Taxonomy" id="1708749"/>
    <lineage>
        <taxon>Bacteria</taxon>
        <taxon>Bacillati</taxon>
        <taxon>Actinomycetota</taxon>
        <taxon>Actinomycetes</taxon>
        <taxon>Propionibacteriales</taxon>
        <taxon>Nocardioidaceae</taxon>
        <taxon>Tenggerimyces</taxon>
    </lineage>
</organism>
<dbReference type="SMART" id="SM01043">
    <property type="entry name" value="BTAD"/>
    <property type="match status" value="1"/>
</dbReference>
<evidence type="ECO:0000313" key="5">
    <source>
        <dbReference type="EMBL" id="MFC3765516.1"/>
    </source>
</evidence>
<sequence length="971" mass="102663">MPAGGGAAEITVHVLGPVEVRIEGTSVRLDRPLERALAARLALAAGASVPDDRLARDLWGDTDLNRPTARLQVLASRLRGSLGSVGPAALTRSGGGYALAATTPDLAAAEAASERLQAAVRSGDHAAVRSAASEAVAHWRGPALADLRAIPYALGEGERLDAWLLELRIEGLAADLELGGGTGPEAVAELQGLATEHPLHERLRGLLAVSYYRSGRQADALETLSTLRTALADELGVDPSPATAELELRLLRQEPSLLAAPPPPVAHTPDQRLPVPATSFVGRDDDVADLLERVVNDELVTLLGPPGAGKSRLAIEVARRVERPVTLIELAPLTATDDLSGTFLRAAGLDRGPGDPLQRTAAALSGRLVVVDNAEHVVEATATAVEALRRYGTQLAVIVTSQRPLLISEERVYEVPTLSTEAAAKLFDDRRLAGSGPLDPQLVDDVVAAVDRLPLGVELAAGLTRTLSVSQLAQRIHDRMRLLVGGSRIDGYRHTSLRAALDWSHDLLDPVEQIVLRRAAIFAGGFTLEAAEAVLPDDLLDAGGVAPALIGLADRSLVAVRSAGDGKRFVLLETVRDYAADRLREAGEQSDVLARALRWAREYIEAKDYLMTHSAEALEEVMYEWTNVIALLEAAVPSAHGGLALELATWTDEILISRGRYQDCIRFYEAFVDAPDAEDAIRAEALSNLSYAYVMVGEVERAAGVLVRAGEISARIGNDVQLMRVLYHRGIVAIQRGLPMEALSPLRSGRALAGQLGKMMAHSAFQDAEAIALEYAGDLPGALALYEASLEADRAANNEHGLARVAGMATALIATGQIASAIECLDLAETHADRLGDPVALSDIHVGRGRVLLASGSLPAAIECFRSALSHPDVAESDLPGRMAQLDLADALLLAGAVDEARSLVSSVVASSPEHNLNWLVAQPLLALLALSAGDAPAAASLVASAAAEYDSRSFHWWPAVTRLDRARAGL</sequence>
<dbReference type="SUPFAM" id="SSF48452">
    <property type="entry name" value="TPR-like"/>
    <property type="match status" value="3"/>
</dbReference>
<evidence type="ECO:0000256" key="1">
    <source>
        <dbReference type="ARBA" id="ARBA00005820"/>
    </source>
</evidence>
<keyword evidence="2 3" id="KW-0238">DNA-binding</keyword>
<keyword evidence="6" id="KW-1185">Reference proteome</keyword>
<evidence type="ECO:0000313" key="6">
    <source>
        <dbReference type="Proteomes" id="UP001595699"/>
    </source>
</evidence>
<evidence type="ECO:0000256" key="3">
    <source>
        <dbReference type="PROSITE-ProRule" id="PRU01091"/>
    </source>
</evidence>
<comment type="caution">
    <text evidence="5">The sequence shown here is derived from an EMBL/GenBank/DDBJ whole genome shotgun (WGS) entry which is preliminary data.</text>
</comment>
<dbReference type="PANTHER" id="PTHR47691">
    <property type="entry name" value="REGULATOR-RELATED"/>
    <property type="match status" value="1"/>
</dbReference>
<comment type="similarity">
    <text evidence="1">Belongs to the AfsR/DnrI/RedD regulatory family.</text>
</comment>
<dbReference type="InterPro" id="IPR011990">
    <property type="entry name" value="TPR-like_helical_dom_sf"/>
</dbReference>
<dbReference type="InterPro" id="IPR027417">
    <property type="entry name" value="P-loop_NTPase"/>
</dbReference>
<protein>
    <submittedName>
        <fullName evidence="5">ATP-binding protein</fullName>
    </submittedName>
</protein>
<dbReference type="Pfam" id="PF03704">
    <property type="entry name" value="BTAD"/>
    <property type="match status" value="1"/>
</dbReference>
<evidence type="ECO:0000259" key="4">
    <source>
        <dbReference type="PROSITE" id="PS51755"/>
    </source>
</evidence>
<dbReference type="InterPro" id="IPR001867">
    <property type="entry name" value="OmpR/PhoB-type_DNA-bd"/>
</dbReference>
<dbReference type="SUPFAM" id="SSF46894">
    <property type="entry name" value="C-terminal effector domain of the bipartite response regulators"/>
    <property type="match status" value="1"/>
</dbReference>
<dbReference type="Pfam" id="PF13401">
    <property type="entry name" value="AAA_22"/>
    <property type="match status" value="1"/>
</dbReference>
<keyword evidence="5" id="KW-0067">ATP-binding</keyword>
<dbReference type="EMBL" id="JBHRZH010000041">
    <property type="protein sequence ID" value="MFC3765516.1"/>
    <property type="molecule type" value="Genomic_DNA"/>
</dbReference>
<feature type="DNA-binding region" description="OmpR/PhoB-type" evidence="3">
    <location>
        <begin position="1"/>
        <end position="101"/>
    </location>
</feature>
<dbReference type="RefSeq" id="WP_205116681.1">
    <property type="nucleotide sequence ID" value="NZ_JAFBCM010000001.1"/>
</dbReference>
<dbReference type="SMART" id="SM00862">
    <property type="entry name" value="Trans_reg_C"/>
    <property type="match status" value="1"/>
</dbReference>
<dbReference type="SMART" id="SM00382">
    <property type="entry name" value="AAA"/>
    <property type="match status" value="1"/>
</dbReference>
<accession>A0ABV7YLI3</accession>
<gene>
    <name evidence="5" type="ORF">ACFOUW_32110</name>
</gene>
<dbReference type="Gene3D" id="3.40.50.300">
    <property type="entry name" value="P-loop containing nucleotide triphosphate hydrolases"/>
    <property type="match status" value="1"/>
</dbReference>
<dbReference type="InterPro" id="IPR016032">
    <property type="entry name" value="Sig_transdc_resp-reg_C-effctor"/>
</dbReference>
<dbReference type="InterPro" id="IPR049945">
    <property type="entry name" value="AAA_22"/>
</dbReference>
<dbReference type="CDD" id="cd15831">
    <property type="entry name" value="BTAD"/>
    <property type="match status" value="1"/>
</dbReference>
<dbReference type="GO" id="GO:0005524">
    <property type="term" value="F:ATP binding"/>
    <property type="evidence" value="ECO:0007669"/>
    <property type="project" value="UniProtKB-KW"/>
</dbReference>
<dbReference type="PROSITE" id="PS51755">
    <property type="entry name" value="OMPR_PHOB"/>
    <property type="match status" value="1"/>
</dbReference>
<dbReference type="InterPro" id="IPR003593">
    <property type="entry name" value="AAA+_ATPase"/>
</dbReference>
<dbReference type="Proteomes" id="UP001595699">
    <property type="component" value="Unassembled WGS sequence"/>
</dbReference>
<proteinExistence type="inferred from homology"/>
<reference evidence="6" key="1">
    <citation type="journal article" date="2019" name="Int. J. Syst. Evol. Microbiol.">
        <title>The Global Catalogue of Microorganisms (GCM) 10K type strain sequencing project: providing services to taxonomists for standard genome sequencing and annotation.</title>
        <authorList>
            <consortium name="The Broad Institute Genomics Platform"/>
            <consortium name="The Broad Institute Genome Sequencing Center for Infectious Disease"/>
            <person name="Wu L."/>
            <person name="Ma J."/>
        </authorList>
    </citation>
    <scope>NUCLEOTIDE SEQUENCE [LARGE SCALE GENOMIC DNA]</scope>
    <source>
        <strain evidence="6">CGMCC 4.7241</strain>
    </source>
</reference>
<dbReference type="PANTHER" id="PTHR47691:SF3">
    <property type="entry name" value="HTH-TYPE TRANSCRIPTIONAL REGULATOR RV0890C-RELATED"/>
    <property type="match status" value="1"/>
</dbReference>
<dbReference type="Gene3D" id="1.10.10.10">
    <property type="entry name" value="Winged helix-like DNA-binding domain superfamily/Winged helix DNA-binding domain"/>
    <property type="match status" value="1"/>
</dbReference>